<evidence type="ECO:0000259" key="3">
    <source>
        <dbReference type="Pfam" id="PF03432"/>
    </source>
</evidence>
<dbReference type="AlphaFoldDB" id="A0A0K6H9L6"/>
<feature type="compositionally biased region" description="Basic and acidic residues" evidence="2">
    <location>
        <begin position="317"/>
        <end position="341"/>
    </location>
</feature>
<evidence type="ECO:0000259" key="7">
    <source>
        <dbReference type="Pfam" id="PF22863"/>
    </source>
</evidence>
<protein>
    <submittedName>
        <fullName evidence="8">Plasmid and phage DNA primase</fullName>
    </submittedName>
</protein>
<feature type="compositionally biased region" description="Basic and acidic residues" evidence="2">
    <location>
        <begin position="405"/>
        <end position="431"/>
    </location>
</feature>
<feature type="domain" description="RepB/MobA-like C-terminal" evidence="6">
    <location>
        <begin position="786"/>
        <end position="840"/>
    </location>
</feature>
<dbReference type="EMBL" id="CYHA01000016">
    <property type="protein sequence ID" value="CUA87541.1"/>
    <property type="molecule type" value="Genomic_DNA"/>
</dbReference>
<evidence type="ECO:0000313" key="8">
    <source>
        <dbReference type="EMBL" id="CUA87541.1"/>
    </source>
</evidence>
<dbReference type="OrthoDB" id="279005at2"/>
<feature type="region of interest" description="Disordered" evidence="2">
    <location>
        <begin position="269"/>
        <end position="296"/>
    </location>
</feature>
<evidence type="ECO:0000259" key="4">
    <source>
        <dbReference type="Pfam" id="PF16793"/>
    </source>
</evidence>
<feature type="coiled-coil region" evidence="1">
    <location>
        <begin position="515"/>
        <end position="542"/>
    </location>
</feature>
<keyword evidence="1" id="KW-0175">Coiled coil</keyword>
<dbReference type="STRING" id="375574.GCA_001418035_02755"/>
<dbReference type="InterPro" id="IPR040677">
    <property type="entry name" value="LPD7"/>
</dbReference>
<dbReference type="InterPro" id="IPR005094">
    <property type="entry name" value="Endonuclease_MobA/VirD2"/>
</dbReference>
<feature type="region of interest" description="Disordered" evidence="2">
    <location>
        <begin position="317"/>
        <end position="342"/>
    </location>
</feature>
<dbReference type="Gene3D" id="3.30.70.1790">
    <property type="entry name" value="RepB DNA-primase, N-terminal domain"/>
    <property type="match status" value="1"/>
</dbReference>
<sequence>MIVKKVPRSKTKNKTASIRDLADYIREPHSQNPDEKVLYANGRGFLCDSHAAQREEMVALAAESVRSRNPVNHYIMSWREGEQPSPEQVEEAVSIFMEELGWKGHQAIYGLHKDTDNIHLHIAINRVHPETLKIVEINRGFDIEMAHKAIARIEHAQGWQREQNGRYQVLENGELGRAPYDPEKPRQPDQKKRDMENRTGEKSAHRIAIEDGAAIIKQAQTWEQLHRELADKGMRYEKTGSGATVFVGDVGVKASDVDRNASLAKMQKRLGEYQPAPQRQQVARREPEPIKPDVPGWKDYITGRKAHYAEKNAAKLAQDKRQEQERKQLAEQQKARRDELMRGNWKGKGEVLNAMRSVIAAEQAAEKAALKEKHQKQREQHRQQFRPYPDLEQWQRMQRSPELAEQWRHRASEPQRIEGDRSEPPTPRDIRAYAPEIVGQQVHYSRRDEGGAGRGVSFVDKGKSIDIHDWRNRDSTLAALQLSAQKWGSFTVTGNDEYKAMCAKLAAEHGFKITNPELQESIQQERQRIQQERAQAMKSEQLKQFERYAEAVGAERYRVTSIKMRDDGGKQTFILDKKDGITRGFTPQEIEQRTPEMLRLQRRGENLYYTPLSDKKHHILIDDMNREKLERLIRDGYQPAAVLESSPGNYQAIITVPKLGTPHDKDVGNRLSDALNREYGDPKLSGAIHPHRAPGYENRKPKHQREDGSYPEVRLLKAERRECVKALALSSQIDAEYQRQAALKAQQPTLAKAKPALELAAASGSAIDAYQRHYRDVLKRQRGGEVDLSRVDSMIAVRMRVTGHDQAAIEGAIRQCAPATRQKDEGRDWNDYAQRTARYAYSAAGDRQAADLGKYRQQWEKLEGREPVRQQEQAKAQKIERDNSPGMSL</sequence>
<dbReference type="Gene3D" id="1.10.1240.50">
    <property type="match status" value="1"/>
</dbReference>
<evidence type="ECO:0000259" key="5">
    <source>
        <dbReference type="Pfam" id="PF18821"/>
    </source>
</evidence>
<feature type="compositionally biased region" description="Basic and acidic residues" evidence="2">
    <location>
        <begin position="366"/>
        <end position="382"/>
    </location>
</feature>
<reference evidence="9" key="1">
    <citation type="submission" date="2015-08" db="EMBL/GenBank/DDBJ databases">
        <authorList>
            <person name="Varghese N."/>
        </authorList>
    </citation>
    <scope>NUCLEOTIDE SEQUENCE [LARGE SCALE GENOMIC DNA]</scope>
    <source>
        <strain evidence="9">DSM 17901</strain>
    </source>
</reference>
<feature type="domain" description="MobA/VirD2-like nuclease" evidence="3">
    <location>
        <begin position="24"/>
        <end position="159"/>
    </location>
</feature>
<dbReference type="InterPro" id="IPR054462">
    <property type="entry name" value="TraI_M"/>
</dbReference>
<dbReference type="RefSeq" id="WP_055434596.1">
    <property type="nucleotide sequence ID" value="NZ_CYHA01000016.1"/>
</dbReference>
<feature type="region of interest" description="Disordered" evidence="2">
    <location>
        <begin position="861"/>
        <end position="889"/>
    </location>
</feature>
<dbReference type="Pfam" id="PF18821">
    <property type="entry name" value="LPD7"/>
    <property type="match status" value="1"/>
</dbReference>
<keyword evidence="9" id="KW-1185">Reference proteome</keyword>
<feature type="domain" description="Large polyvalent protein-associated" evidence="5">
    <location>
        <begin position="453"/>
        <end position="526"/>
    </location>
</feature>
<dbReference type="Pfam" id="PF22863">
    <property type="entry name" value="TraI_middle"/>
    <property type="match status" value="1"/>
</dbReference>
<gene>
    <name evidence="8" type="ORF">Ga0061063_0181</name>
</gene>
<dbReference type="InterPro" id="IPR039459">
    <property type="entry name" value="RepB-like_DNA_primase_dom"/>
</dbReference>
<feature type="region of interest" description="Disordered" evidence="2">
    <location>
        <begin position="171"/>
        <end position="204"/>
    </location>
</feature>
<feature type="compositionally biased region" description="Basic and acidic residues" evidence="2">
    <location>
        <begin position="180"/>
        <end position="204"/>
    </location>
</feature>
<accession>A0A0K6H9L6</accession>
<feature type="region of interest" description="Disordered" evidence="2">
    <location>
        <begin position="681"/>
        <end position="708"/>
    </location>
</feature>
<feature type="domain" description="TraI-like middle" evidence="7">
    <location>
        <begin position="190"/>
        <end position="276"/>
    </location>
</feature>
<evidence type="ECO:0000256" key="2">
    <source>
        <dbReference type="SAM" id="MobiDB-lite"/>
    </source>
</evidence>
<dbReference type="Pfam" id="PF22448">
    <property type="entry name" value="RepB_primase_C"/>
    <property type="match status" value="1"/>
</dbReference>
<proteinExistence type="predicted"/>
<organism evidence="8 9">
    <name type="scientific">Gulbenkiania indica</name>
    <dbReference type="NCBI Taxonomy" id="375574"/>
    <lineage>
        <taxon>Bacteria</taxon>
        <taxon>Pseudomonadati</taxon>
        <taxon>Pseudomonadota</taxon>
        <taxon>Betaproteobacteria</taxon>
        <taxon>Neisseriales</taxon>
        <taxon>Chromobacteriaceae</taxon>
        <taxon>Gulbenkiania</taxon>
    </lineage>
</organism>
<dbReference type="Proteomes" id="UP000243535">
    <property type="component" value="Unassembled WGS sequence"/>
</dbReference>
<feature type="region of interest" description="Disordered" evidence="2">
    <location>
        <begin position="366"/>
        <end position="452"/>
    </location>
</feature>
<feature type="domain" description="RepB-like DNA primase" evidence="4">
    <location>
        <begin position="550"/>
        <end position="740"/>
    </location>
</feature>
<dbReference type="InterPro" id="IPR054366">
    <property type="entry name" value="RepB/MobA-like_C"/>
</dbReference>
<dbReference type="InterPro" id="IPR049751">
    <property type="entry name" value="TraI/MobA_relaxases"/>
</dbReference>
<evidence type="ECO:0000313" key="9">
    <source>
        <dbReference type="Proteomes" id="UP000243535"/>
    </source>
</evidence>
<evidence type="ECO:0000256" key="1">
    <source>
        <dbReference type="SAM" id="Coils"/>
    </source>
</evidence>
<evidence type="ECO:0000259" key="6">
    <source>
        <dbReference type="Pfam" id="PF22448"/>
    </source>
</evidence>
<dbReference type="NCBIfam" id="NF041893">
    <property type="entry name" value="TraI_MobP_relax"/>
    <property type="match status" value="1"/>
</dbReference>
<dbReference type="Pfam" id="PF03432">
    <property type="entry name" value="Relaxase"/>
    <property type="match status" value="1"/>
</dbReference>
<name>A0A0K6H9L6_9NEIS</name>
<dbReference type="Pfam" id="PF16793">
    <property type="entry name" value="RepB_primase"/>
    <property type="match status" value="1"/>
</dbReference>